<organism evidence="1 2">
    <name type="scientific">Rhododendron molle</name>
    <name type="common">Chinese azalea</name>
    <name type="synonym">Azalea mollis</name>
    <dbReference type="NCBI Taxonomy" id="49168"/>
    <lineage>
        <taxon>Eukaryota</taxon>
        <taxon>Viridiplantae</taxon>
        <taxon>Streptophyta</taxon>
        <taxon>Embryophyta</taxon>
        <taxon>Tracheophyta</taxon>
        <taxon>Spermatophyta</taxon>
        <taxon>Magnoliopsida</taxon>
        <taxon>eudicotyledons</taxon>
        <taxon>Gunneridae</taxon>
        <taxon>Pentapetalae</taxon>
        <taxon>asterids</taxon>
        <taxon>Ericales</taxon>
        <taxon>Ericaceae</taxon>
        <taxon>Ericoideae</taxon>
        <taxon>Rhodoreae</taxon>
        <taxon>Rhododendron</taxon>
    </lineage>
</organism>
<dbReference type="EMBL" id="CM046398">
    <property type="protein sequence ID" value="KAI8530211.1"/>
    <property type="molecule type" value="Genomic_DNA"/>
</dbReference>
<keyword evidence="2" id="KW-1185">Reference proteome</keyword>
<accession>A0ACC0LPL9</accession>
<evidence type="ECO:0000313" key="2">
    <source>
        <dbReference type="Proteomes" id="UP001062846"/>
    </source>
</evidence>
<evidence type="ECO:0000313" key="1">
    <source>
        <dbReference type="EMBL" id="KAI8530211.1"/>
    </source>
</evidence>
<gene>
    <name evidence="1" type="ORF">RHMOL_Rhmol11G0038200</name>
</gene>
<reference evidence="1" key="1">
    <citation type="submission" date="2022-02" db="EMBL/GenBank/DDBJ databases">
        <title>Plant Genome Project.</title>
        <authorList>
            <person name="Zhang R.-G."/>
        </authorList>
    </citation>
    <scope>NUCLEOTIDE SEQUENCE</scope>
    <source>
        <strain evidence="1">AT1</strain>
    </source>
</reference>
<sequence length="147" mass="16544">MGLRRERCRPEGVSARRISVGRWDPAGRVSTGVCRLGFNRWGFRLGRWAEEAIEREEGVISMGSSTRRGVGPRQEFGFGSEGYLGGYKKIAVEEGCFVSPKSVLRFQVERGEFPRYLSAYRNYVVPPAAFAIWADDILGNADFMELL</sequence>
<proteinExistence type="predicted"/>
<protein>
    <submittedName>
        <fullName evidence="1">Uncharacterized protein</fullName>
    </submittedName>
</protein>
<comment type="caution">
    <text evidence="1">The sequence shown here is derived from an EMBL/GenBank/DDBJ whole genome shotgun (WGS) entry which is preliminary data.</text>
</comment>
<name>A0ACC0LPL9_RHOML</name>
<dbReference type="Proteomes" id="UP001062846">
    <property type="component" value="Chromosome 11"/>
</dbReference>